<dbReference type="EMBL" id="JAXGFO010000002">
    <property type="protein sequence ID" value="MEG3156421.1"/>
    <property type="molecule type" value="Genomic_DNA"/>
</dbReference>
<dbReference type="InterPro" id="IPR036737">
    <property type="entry name" value="OmpA-like_sf"/>
</dbReference>
<evidence type="ECO:0000256" key="3">
    <source>
        <dbReference type="ARBA" id="ARBA00023237"/>
    </source>
</evidence>
<evidence type="ECO:0000256" key="2">
    <source>
        <dbReference type="ARBA" id="ARBA00023136"/>
    </source>
</evidence>
<keyword evidence="3" id="KW-0998">Cell outer membrane</keyword>
<keyword evidence="2 4" id="KW-0472">Membrane</keyword>
<dbReference type="PRINTS" id="PR01023">
    <property type="entry name" value="NAFLGMOTY"/>
</dbReference>
<dbReference type="SUPFAM" id="SSF103088">
    <property type="entry name" value="OmpA-like"/>
    <property type="match status" value="1"/>
</dbReference>
<feature type="domain" description="OmpA-like" evidence="5">
    <location>
        <begin position="1"/>
        <end position="83"/>
    </location>
</feature>
<dbReference type="PANTHER" id="PTHR30329">
    <property type="entry name" value="STATOR ELEMENT OF FLAGELLAR MOTOR COMPLEX"/>
    <property type="match status" value="1"/>
</dbReference>
<evidence type="ECO:0000313" key="7">
    <source>
        <dbReference type="Proteomes" id="UP001334501"/>
    </source>
</evidence>
<evidence type="ECO:0000256" key="4">
    <source>
        <dbReference type="PROSITE-ProRule" id="PRU00473"/>
    </source>
</evidence>
<evidence type="ECO:0000256" key="1">
    <source>
        <dbReference type="ARBA" id="ARBA00004442"/>
    </source>
</evidence>
<comment type="caution">
    <text evidence="6">The sequence shown here is derived from an EMBL/GenBank/DDBJ whole genome shotgun (WGS) entry which is preliminary data.</text>
</comment>
<dbReference type="Pfam" id="PF00691">
    <property type="entry name" value="OmpA"/>
    <property type="match status" value="1"/>
</dbReference>
<dbReference type="InterPro" id="IPR006664">
    <property type="entry name" value="OMP_bac"/>
</dbReference>
<name>A0ABU7YLG9_9GAMM</name>
<evidence type="ECO:0000259" key="5">
    <source>
        <dbReference type="PROSITE" id="PS51123"/>
    </source>
</evidence>
<protein>
    <submittedName>
        <fullName evidence="6">OmpA family protein</fullName>
    </submittedName>
</protein>
<accession>A0ABU7YLG9</accession>
<keyword evidence="7" id="KW-1185">Reference proteome</keyword>
<dbReference type="Proteomes" id="UP001334501">
    <property type="component" value="Unassembled WGS sequence"/>
</dbReference>
<dbReference type="PANTHER" id="PTHR30329:SF21">
    <property type="entry name" value="LIPOPROTEIN YIAD-RELATED"/>
    <property type="match status" value="1"/>
</dbReference>
<comment type="subcellular location">
    <subcellularLocation>
        <location evidence="1">Cell outer membrane</location>
    </subcellularLocation>
</comment>
<gene>
    <name evidence="6" type="ORF">SNE33_00635</name>
</gene>
<dbReference type="CDD" id="cd07185">
    <property type="entry name" value="OmpA_C-like"/>
    <property type="match status" value="1"/>
</dbReference>
<dbReference type="PROSITE" id="PS51123">
    <property type="entry name" value="OMPA_2"/>
    <property type="match status" value="1"/>
</dbReference>
<dbReference type="InterPro" id="IPR006665">
    <property type="entry name" value="OmpA-like"/>
</dbReference>
<reference evidence="6 7" key="1">
    <citation type="journal article" date="2017" name="Curr. Microbiol.">
        <title>Lysobacter zhanggongensis sp. nov. Isolated from a Pit Mud.</title>
        <authorList>
            <person name="Zhang X.F."/>
            <person name="Wang H.H."/>
            <person name="Sun X.Y."/>
            <person name="Pan C.M."/>
        </authorList>
    </citation>
    <scope>NUCLEOTIDE SEQUENCE [LARGE SCALE GENOMIC DNA]</scope>
    <source>
        <strain evidence="6 7">ZGLJ7-1</strain>
    </source>
</reference>
<evidence type="ECO:0000313" key="6">
    <source>
        <dbReference type="EMBL" id="MEG3156421.1"/>
    </source>
</evidence>
<dbReference type="RefSeq" id="WP_412698852.1">
    <property type="nucleotide sequence ID" value="NZ_JAXGFO010000002.1"/>
</dbReference>
<dbReference type="InterPro" id="IPR050330">
    <property type="entry name" value="Bact_OuterMem_StrucFunc"/>
</dbReference>
<dbReference type="Gene3D" id="3.30.1330.60">
    <property type="entry name" value="OmpA-like domain"/>
    <property type="match status" value="1"/>
</dbReference>
<organism evidence="6 7">
    <name type="scientific">Lysobacter zhanggongensis</name>
    <dbReference type="NCBI Taxonomy" id="1774951"/>
    <lineage>
        <taxon>Bacteria</taxon>
        <taxon>Pseudomonadati</taxon>
        <taxon>Pseudomonadota</taxon>
        <taxon>Gammaproteobacteria</taxon>
        <taxon>Lysobacterales</taxon>
        <taxon>Lysobacteraceae</taxon>
        <taxon>Lysobacter</taxon>
    </lineage>
</organism>
<sequence length="83" mass="8900">MVAIKRVGDQQVQVIGHTDDVGGRDANVALSLQRAIAVKAYMERAGVAADNLGVQGFGPDRPVADNATAEGRARNRRIEFRVL</sequence>
<proteinExistence type="predicted"/>
<dbReference type="PRINTS" id="PR01021">
    <property type="entry name" value="OMPADOMAIN"/>
</dbReference>